<evidence type="ECO:0000313" key="2">
    <source>
        <dbReference type="EMBL" id="PRP74938.1"/>
    </source>
</evidence>
<organism evidence="2 3">
    <name type="scientific">Planoprotostelium fungivorum</name>
    <dbReference type="NCBI Taxonomy" id="1890364"/>
    <lineage>
        <taxon>Eukaryota</taxon>
        <taxon>Amoebozoa</taxon>
        <taxon>Evosea</taxon>
        <taxon>Variosea</taxon>
        <taxon>Cavosteliida</taxon>
        <taxon>Cavosteliaceae</taxon>
        <taxon>Planoprotostelium</taxon>
    </lineage>
</organism>
<feature type="transmembrane region" description="Helical" evidence="1">
    <location>
        <begin position="100"/>
        <end position="119"/>
    </location>
</feature>
<dbReference type="InParanoid" id="A0A2P6MTA7"/>
<comment type="caution">
    <text evidence="2">The sequence shown here is derived from an EMBL/GenBank/DDBJ whole genome shotgun (WGS) entry which is preliminary data.</text>
</comment>
<proteinExistence type="predicted"/>
<protein>
    <submittedName>
        <fullName evidence="2">Uncharacterized protein</fullName>
    </submittedName>
</protein>
<dbReference type="AlphaFoldDB" id="A0A2P6MTA7"/>
<accession>A0A2P6MTA7</accession>
<gene>
    <name evidence="2" type="ORF">PROFUN_15830</name>
</gene>
<keyword evidence="3" id="KW-1185">Reference proteome</keyword>
<reference evidence="2 3" key="1">
    <citation type="journal article" date="2018" name="Genome Biol. Evol.">
        <title>Multiple Roots of Fruiting Body Formation in Amoebozoa.</title>
        <authorList>
            <person name="Hillmann F."/>
            <person name="Forbes G."/>
            <person name="Novohradska S."/>
            <person name="Ferling I."/>
            <person name="Riege K."/>
            <person name="Groth M."/>
            <person name="Westermann M."/>
            <person name="Marz M."/>
            <person name="Spaller T."/>
            <person name="Winckler T."/>
            <person name="Schaap P."/>
            <person name="Glockner G."/>
        </authorList>
    </citation>
    <scope>NUCLEOTIDE SEQUENCE [LARGE SCALE GENOMIC DNA]</scope>
    <source>
        <strain evidence="2 3">Jena</strain>
    </source>
</reference>
<keyword evidence="1" id="KW-0472">Membrane</keyword>
<dbReference type="Proteomes" id="UP000241769">
    <property type="component" value="Unassembled WGS sequence"/>
</dbReference>
<keyword evidence="1" id="KW-1133">Transmembrane helix</keyword>
<feature type="transmembrane region" description="Helical" evidence="1">
    <location>
        <begin position="68"/>
        <end position="88"/>
    </location>
</feature>
<dbReference type="EMBL" id="MDYQ01000425">
    <property type="protein sequence ID" value="PRP74938.1"/>
    <property type="molecule type" value="Genomic_DNA"/>
</dbReference>
<evidence type="ECO:0000313" key="3">
    <source>
        <dbReference type="Proteomes" id="UP000241769"/>
    </source>
</evidence>
<evidence type="ECO:0000256" key="1">
    <source>
        <dbReference type="SAM" id="Phobius"/>
    </source>
</evidence>
<sequence length="120" mass="13527">MDTNQKNQITCRKLADDIDLMPSPRRTDTTSSAAAIWLLNEAENAELALYRSSECFEYNFLLISFNTLFHSCVSSFCCPISLILFVYTRGKSLESQPTALAVYLYGILVFELLLDSPVVQ</sequence>
<name>A0A2P6MTA7_9EUKA</name>
<keyword evidence="1" id="KW-0812">Transmembrane</keyword>